<dbReference type="Pfam" id="PF08447">
    <property type="entry name" value="PAS_3"/>
    <property type="match status" value="1"/>
</dbReference>
<keyword evidence="12 16" id="KW-0472">Membrane</keyword>
<evidence type="ECO:0000256" key="1">
    <source>
        <dbReference type="ARBA" id="ARBA00000085"/>
    </source>
</evidence>
<evidence type="ECO:0000259" key="21">
    <source>
        <dbReference type="PROSITE" id="PS50894"/>
    </source>
</evidence>
<dbReference type="RefSeq" id="WP_144357069.1">
    <property type="nucleotide sequence ID" value="NZ_VMNH01000002.1"/>
</dbReference>
<dbReference type="GO" id="GO:0005886">
    <property type="term" value="C:plasma membrane"/>
    <property type="evidence" value="ECO:0007669"/>
    <property type="project" value="UniProtKB-SubCell"/>
</dbReference>
<dbReference type="CDD" id="cd17546">
    <property type="entry name" value="REC_hyHK_CKI1_RcsC-like"/>
    <property type="match status" value="1"/>
</dbReference>
<organism evidence="22 23">
    <name type="scientific">Sedimenticola selenatireducens</name>
    <dbReference type="NCBI Taxonomy" id="191960"/>
    <lineage>
        <taxon>Bacteria</taxon>
        <taxon>Pseudomonadati</taxon>
        <taxon>Pseudomonadota</taxon>
        <taxon>Gammaproteobacteria</taxon>
        <taxon>Chromatiales</taxon>
        <taxon>Sedimenticolaceae</taxon>
        <taxon>Sedimenticola</taxon>
    </lineage>
</organism>
<dbReference type="InterPro" id="IPR013655">
    <property type="entry name" value="PAS_fold_3"/>
</dbReference>
<dbReference type="FunFam" id="3.30.565.10:FF:000010">
    <property type="entry name" value="Sensor histidine kinase RcsC"/>
    <property type="match status" value="1"/>
</dbReference>
<evidence type="ECO:0000256" key="3">
    <source>
        <dbReference type="ARBA" id="ARBA00012438"/>
    </source>
</evidence>
<dbReference type="PROSITE" id="PS50113">
    <property type="entry name" value="PAC"/>
    <property type="match status" value="3"/>
</dbReference>
<dbReference type="InterPro" id="IPR001789">
    <property type="entry name" value="Sig_transdc_resp-reg_receiver"/>
</dbReference>
<evidence type="ECO:0000313" key="22">
    <source>
        <dbReference type="EMBL" id="TVO78711.1"/>
    </source>
</evidence>
<keyword evidence="15" id="KW-0175">Coiled coil</keyword>
<dbReference type="GO" id="GO:0005524">
    <property type="term" value="F:ATP binding"/>
    <property type="evidence" value="ECO:0007669"/>
    <property type="project" value="UniProtKB-KW"/>
</dbReference>
<dbReference type="Pfam" id="PF13426">
    <property type="entry name" value="PAS_9"/>
    <property type="match status" value="2"/>
</dbReference>
<keyword evidence="9" id="KW-0067">ATP-binding</keyword>
<dbReference type="InterPro" id="IPR003594">
    <property type="entry name" value="HATPase_dom"/>
</dbReference>
<feature type="transmembrane region" description="Helical" evidence="16">
    <location>
        <begin position="28"/>
        <end position="45"/>
    </location>
</feature>
<dbReference type="SMART" id="SM00091">
    <property type="entry name" value="PAS"/>
    <property type="match status" value="4"/>
</dbReference>
<dbReference type="PROSITE" id="PS50110">
    <property type="entry name" value="RESPONSE_REGULATORY"/>
    <property type="match status" value="1"/>
</dbReference>
<evidence type="ECO:0000259" key="19">
    <source>
        <dbReference type="PROSITE" id="PS50112"/>
    </source>
</evidence>
<reference evidence="22 23" key="1">
    <citation type="submission" date="2019-07" db="EMBL/GenBank/DDBJ databases">
        <title>The pathways for chlorine oxyanion respiration interact through the shared metabolite chlorate.</title>
        <authorList>
            <person name="Barnum T.P."/>
            <person name="Cheng Y."/>
            <person name="Hill K.A."/>
            <person name="Lucas L.N."/>
            <person name="Carlson H.K."/>
            <person name="Coates J.D."/>
        </authorList>
    </citation>
    <scope>NUCLEOTIDE SEQUENCE [LARGE SCALE GENOMIC DNA]</scope>
    <source>
        <strain evidence="22 23">BK-1</strain>
    </source>
</reference>
<dbReference type="PANTHER" id="PTHR45339">
    <property type="entry name" value="HYBRID SIGNAL TRANSDUCTION HISTIDINE KINASE J"/>
    <property type="match status" value="1"/>
</dbReference>
<sequence>MTSLPAGSPKKQIKKQPETSLHVFLSRLVWYSILPVVLLAAFLAVESVRVQGDERDRTAENLAKNFSVAIDQHLLARINALGILAVSPLADDEKEWGILYQEAQGFYANFGSHVILADLDLQMLFNTRTEYGTALPVLPRPKGHSAVTTALATEKPAVGDTFFGPIAEVPLVAIAVPAQRAGKTAFLLLSIFEVSQFQARMEQIALPDGWVLSLLDGRGEVIARRSPVGVDPEGDVSESGRFIVNSTIAPWSVVLGIPQKVRHQPLVRSAIALAFALFIATMIGILSGRRASRQLSNDLTALTTQRKGGHEASFIAEIVQVHKQLDEVSEMRRIAELSMRESEQYFRDTFEQAAVGIALVSPSGHWLRVNQRLCEIVGYSQEELLLLTFQDITHPDDLAEDLSYLKRLLSGEIETYSIEKRYLKKNGQIVWIKLTVSLVKNSDEEPDHFISVIEDIQSRKEAEIDLQASKQQLRLFIQHAPAALAMFDCDMHYLSASQRWLTDYGLASQNIIGLSHYEVFPEIEERWKAIHRRGMNGEVIREEEDRFDRRDGSAQWLRWEVRPWYKVDETVGGIVIFSEDITSIKDADNALHEQQRLQLEEQKRARMAALNLMEDAVAARKLAEQSNHALSDSERRYRALFEYAPDGILIADSEGNYLDANERMCQMLGYEREELIGMDASQITEEKESSKIKPALEIINSDANYQQEWEFLRKDSTTFVADVIATTMPDGTILAMVRDITDRKQVDEQLRKLSLTVEQSPESIVITNVSAEIEYVNEAFCQVTGYSREEVMGKNPSMLQSTMTPEKTYSAMWKALKNGQSWKGEFINKRKNGTEFVEFAIISPIRQKDGRTTHYVAVKEDITEKKRLGEELSEYRDHLEQLVEQRTQQLTEAQGRAEAANQAKSAFLANMSHEIRTPLNAILGLTHLMKRAGARPEQMARLDKIDNAGQHLLSIISDILDLSKIEAGRMQIESTDFHLSTILDSIRSLIGGQAAAKGIIVKVDEDSVPLWLRGDPTRLRQALLNYAGNAVKFTEQGAITLRALLLEEKGDNTLLVRFEVEDTGIGIPAGKQQELFEAFEQADSSTTRKYGGTGLGLAITRRLAHLMGGTVGVTSTVDKGSTFWLTTLLDRGHGVFPVTTGQLEGDPESQIRLYHKGVRILLVEDNQINREVALELLHSVGIDVDTAEDGMIAIRKVKKHHYDLILMDIQMPNMDGLKATKAIRKLSGWKTKPILSMTANTFDEDRHASKVAGMNDFISKPVSPKQLFTILLKWLPKKSESTGRLSLPYTQLSGVPMSSMPGVLDLQPVLPEQLLHITGLEVALGLATLNGNIGAYLQLLRRYATDYTSGTQELYEQLLAGNQDQARLLAHTLKSASGNIGAIVVQDLAAVLESAVKEGDARVDILELAENVKREYQCIAAAILEVLPIEDVQFLPTEDDLEKVPHILAELESLLTGSRLDANLYFAKHAGLLKATLGPLGIAIEQQINGFLYPEALINLQKAVVELEKKKS</sequence>
<dbReference type="Gene3D" id="3.30.565.10">
    <property type="entry name" value="Histidine kinase-like ATPase, C-terminal domain"/>
    <property type="match status" value="1"/>
</dbReference>
<keyword evidence="11" id="KW-0902">Two-component regulatory system</keyword>
<evidence type="ECO:0000256" key="12">
    <source>
        <dbReference type="ARBA" id="ARBA00023136"/>
    </source>
</evidence>
<dbReference type="GO" id="GO:0000155">
    <property type="term" value="F:phosphorelay sensor kinase activity"/>
    <property type="evidence" value="ECO:0007669"/>
    <property type="project" value="InterPro"/>
</dbReference>
<dbReference type="InterPro" id="IPR036641">
    <property type="entry name" value="HPT_dom_sf"/>
</dbReference>
<keyword evidence="23" id="KW-1185">Reference proteome</keyword>
<evidence type="ECO:0000259" key="17">
    <source>
        <dbReference type="PROSITE" id="PS50109"/>
    </source>
</evidence>
<evidence type="ECO:0000256" key="15">
    <source>
        <dbReference type="SAM" id="Coils"/>
    </source>
</evidence>
<feature type="domain" description="Histidine kinase" evidence="17">
    <location>
        <begin position="910"/>
        <end position="1131"/>
    </location>
</feature>
<comment type="subcellular location">
    <subcellularLocation>
        <location evidence="2">Membrane</location>
    </subcellularLocation>
</comment>
<dbReference type="CDD" id="cd00082">
    <property type="entry name" value="HisKA"/>
    <property type="match status" value="1"/>
</dbReference>
<dbReference type="SMART" id="SM00086">
    <property type="entry name" value="PAC"/>
    <property type="match status" value="4"/>
</dbReference>
<dbReference type="Gene3D" id="3.30.450.20">
    <property type="entry name" value="PAS domain"/>
    <property type="match status" value="4"/>
</dbReference>
<dbReference type="InterPro" id="IPR004358">
    <property type="entry name" value="Sig_transdc_His_kin-like_C"/>
</dbReference>
<dbReference type="SUPFAM" id="SSF47226">
    <property type="entry name" value="Histidine-containing phosphotransfer domain, HPT domain"/>
    <property type="match status" value="1"/>
</dbReference>
<feature type="modified residue" description="Phosphohistidine" evidence="13">
    <location>
        <position position="1371"/>
    </location>
</feature>
<dbReference type="InterPro" id="IPR003661">
    <property type="entry name" value="HisK_dim/P_dom"/>
</dbReference>
<feature type="domain" description="HPt" evidence="21">
    <location>
        <begin position="1332"/>
        <end position="1423"/>
    </location>
</feature>
<evidence type="ECO:0000259" key="18">
    <source>
        <dbReference type="PROSITE" id="PS50110"/>
    </source>
</evidence>
<feature type="transmembrane region" description="Helical" evidence="16">
    <location>
        <begin position="266"/>
        <end position="286"/>
    </location>
</feature>
<dbReference type="InterPro" id="IPR005467">
    <property type="entry name" value="His_kinase_dom"/>
</dbReference>
<dbReference type="InterPro" id="IPR036097">
    <property type="entry name" value="HisK_dim/P_sf"/>
</dbReference>
<dbReference type="PROSITE" id="PS50112">
    <property type="entry name" value="PAS"/>
    <property type="match status" value="3"/>
</dbReference>
<feature type="domain" description="PAS" evidence="19">
    <location>
        <begin position="342"/>
        <end position="412"/>
    </location>
</feature>
<evidence type="ECO:0000256" key="11">
    <source>
        <dbReference type="ARBA" id="ARBA00023012"/>
    </source>
</evidence>
<dbReference type="EC" id="2.7.13.3" evidence="3"/>
<dbReference type="Gene3D" id="1.20.120.160">
    <property type="entry name" value="HPT domain"/>
    <property type="match status" value="1"/>
</dbReference>
<dbReference type="SMART" id="SM00388">
    <property type="entry name" value="HisKA"/>
    <property type="match status" value="1"/>
</dbReference>
<evidence type="ECO:0000256" key="13">
    <source>
        <dbReference type="PROSITE-ProRule" id="PRU00110"/>
    </source>
</evidence>
<dbReference type="SUPFAM" id="SSF55785">
    <property type="entry name" value="PYP-like sensor domain (PAS domain)"/>
    <property type="match status" value="4"/>
</dbReference>
<gene>
    <name evidence="22" type="ORF">FHP88_00695</name>
</gene>
<dbReference type="PROSITE" id="PS50109">
    <property type="entry name" value="HIS_KIN"/>
    <property type="match status" value="1"/>
</dbReference>
<feature type="domain" description="PAC" evidence="20">
    <location>
        <begin position="541"/>
        <end position="593"/>
    </location>
</feature>
<dbReference type="InterPro" id="IPR008207">
    <property type="entry name" value="Sig_transdc_His_kin_Hpt_dom"/>
</dbReference>
<dbReference type="InterPro" id="IPR013656">
    <property type="entry name" value="PAS_4"/>
</dbReference>
<dbReference type="Pfam" id="PF01627">
    <property type="entry name" value="Hpt"/>
    <property type="match status" value="1"/>
</dbReference>
<feature type="domain" description="PAS" evidence="19">
    <location>
        <begin position="633"/>
        <end position="703"/>
    </location>
</feature>
<dbReference type="InterPro" id="IPR036890">
    <property type="entry name" value="HATPase_C_sf"/>
</dbReference>
<dbReference type="Proteomes" id="UP000316649">
    <property type="component" value="Unassembled WGS sequence"/>
</dbReference>
<dbReference type="InterPro" id="IPR035965">
    <property type="entry name" value="PAS-like_dom_sf"/>
</dbReference>
<dbReference type="SMART" id="SM00448">
    <property type="entry name" value="REC"/>
    <property type="match status" value="1"/>
</dbReference>
<dbReference type="SMART" id="SM00387">
    <property type="entry name" value="HATPase_c"/>
    <property type="match status" value="1"/>
</dbReference>
<dbReference type="FunFam" id="1.10.287.130:FF:000004">
    <property type="entry name" value="Ethylene receptor 1"/>
    <property type="match status" value="1"/>
</dbReference>
<evidence type="ECO:0000256" key="9">
    <source>
        <dbReference type="ARBA" id="ARBA00022840"/>
    </source>
</evidence>
<dbReference type="OrthoDB" id="9810730at2"/>
<protein>
    <recommendedName>
        <fullName evidence="3">histidine kinase</fullName>
        <ecNumber evidence="3">2.7.13.3</ecNumber>
    </recommendedName>
</protein>
<evidence type="ECO:0000256" key="7">
    <source>
        <dbReference type="ARBA" id="ARBA00022741"/>
    </source>
</evidence>
<feature type="domain" description="Response regulatory" evidence="18">
    <location>
        <begin position="1159"/>
        <end position="1275"/>
    </location>
</feature>
<dbReference type="InterPro" id="IPR001610">
    <property type="entry name" value="PAC"/>
</dbReference>
<feature type="coiled-coil region" evidence="15">
    <location>
        <begin position="865"/>
        <end position="903"/>
    </location>
</feature>
<dbReference type="InterPro" id="IPR011006">
    <property type="entry name" value="CheY-like_superfamily"/>
</dbReference>
<keyword evidence="5" id="KW-0808">Transferase</keyword>
<evidence type="ECO:0000256" key="8">
    <source>
        <dbReference type="ARBA" id="ARBA00022777"/>
    </source>
</evidence>
<evidence type="ECO:0000256" key="2">
    <source>
        <dbReference type="ARBA" id="ARBA00004370"/>
    </source>
</evidence>
<dbReference type="Gene3D" id="3.40.50.2300">
    <property type="match status" value="1"/>
</dbReference>
<dbReference type="CDD" id="cd00130">
    <property type="entry name" value="PAS"/>
    <property type="match status" value="4"/>
</dbReference>
<name>A0A558DM88_9GAMM</name>
<feature type="modified residue" description="4-aspartylphosphate" evidence="14">
    <location>
        <position position="1208"/>
    </location>
</feature>
<dbReference type="PANTHER" id="PTHR45339:SF3">
    <property type="entry name" value="HISTIDINE KINASE"/>
    <property type="match status" value="1"/>
</dbReference>
<feature type="domain" description="PAC" evidence="20">
    <location>
        <begin position="820"/>
        <end position="874"/>
    </location>
</feature>
<dbReference type="SUPFAM" id="SSF47384">
    <property type="entry name" value="Homodimeric domain of signal transducing histidine kinase"/>
    <property type="match status" value="1"/>
</dbReference>
<dbReference type="PRINTS" id="PR00344">
    <property type="entry name" value="BCTRLSENSOR"/>
</dbReference>
<accession>A0A558DM88</accession>
<dbReference type="Pfam" id="PF00512">
    <property type="entry name" value="HisKA"/>
    <property type="match status" value="1"/>
</dbReference>
<dbReference type="InterPro" id="IPR000014">
    <property type="entry name" value="PAS"/>
</dbReference>
<dbReference type="SUPFAM" id="SSF55874">
    <property type="entry name" value="ATPase domain of HSP90 chaperone/DNA topoisomerase II/histidine kinase"/>
    <property type="match status" value="1"/>
</dbReference>
<proteinExistence type="predicted"/>
<evidence type="ECO:0000256" key="14">
    <source>
        <dbReference type="PROSITE-ProRule" id="PRU00169"/>
    </source>
</evidence>
<keyword evidence="10 16" id="KW-1133">Transmembrane helix</keyword>
<comment type="caution">
    <text evidence="22">The sequence shown here is derived from an EMBL/GenBank/DDBJ whole genome shotgun (WGS) entry which is preliminary data.</text>
</comment>
<dbReference type="CDD" id="cd16922">
    <property type="entry name" value="HATPase_EvgS-ArcB-TorS-like"/>
    <property type="match status" value="1"/>
</dbReference>
<dbReference type="Pfam" id="PF02518">
    <property type="entry name" value="HATPase_c"/>
    <property type="match status" value="1"/>
</dbReference>
<keyword evidence="4 14" id="KW-0597">Phosphoprotein</keyword>
<dbReference type="NCBIfam" id="TIGR00229">
    <property type="entry name" value="sensory_box"/>
    <property type="match status" value="4"/>
</dbReference>
<dbReference type="EMBL" id="VMNH01000002">
    <property type="protein sequence ID" value="TVO78711.1"/>
    <property type="molecule type" value="Genomic_DNA"/>
</dbReference>
<dbReference type="Pfam" id="PF08448">
    <property type="entry name" value="PAS_4"/>
    <property type="match status" value="1"/>
</dbReference>
<dbReference type="InterPro" id="IPR000700">
    <property type="entry name" value="PAS-assoc_C"/>
</dbReference>
<feature type="domain" description="PAC" evidence="20">
    <location>
        <begin position="416"/>
        <end position="468"/>
    </location>
</feature>
<dbReference type="Gene3D" id="1.10.287.130">
    <property type="match status" value="1"/>
</dbReference>
<evidence type="ECO:0000313" key="23">
    <source>
        <dbReference type="Proteomes" id="UP000316649"/>
    </source>
</evidence>
<dbReference type="SUPFAM" id="SSF52172">
    <property type="entry name" value="CheY-like"/>
    <property type="match status" value="1"/>
</dbReference>
<evidence type="ECO:0000256" key="4">
    <source>
        <dbReference type="ARBA" id="ARBA00022553"/>
    </source>
</evidence>
<keyword evidence="8" id="KW-0418">Kinase</keyword>
<evidence type="ECO:0000259" key="20">
    <source>
        <dbReference type="PROSITE" id="PS50113"/>
    </source>
</evidence>
<evidence type="ECO:0000256" key="5">
    <source>
        <dbReference type="ARBA" id="ARBA00022679"/>
    </source>
</evidence>
<evidence type="ECO:0000256" key="6">
    <source>
        <dbReference type="ARBA" id="ARBA00022692"/>
    </source>
</evidence>
<evidence type="ECO:0000256" key="16">
    <source>
        <dbReference type="SAM" id="Phobius"/>
    </source>
</evidence>
<evidence type="ECO:0000256" key="10">
    <source>
        <dbReference type="ARBA" id="ARBA00022989"/>
    </source>
</evidence>
<keyword evidence="6 16" id="KW-0812">Transmembrane</keyword>
<comment type="catalytic activity">
    <reaction evidence="1">
        <text>ATP + protein L-histidine = ADP + protein N-phospho-L-histidine.</text>
        <dbReference type="EC" id="2.7.13.3"/>
    </reaction>
</comment>
<keyword evidence="7" id="KW-0547">Nucleotide-binding</keyword>
<dbReference type="Pfam" id="PF00072">
    <property type="entry name" value="Response_reg"/>
    <property type="match status" value="1"/>
</dbReference>
<dbReference type="PROSITE" id="PS50894">
    <property type="entry name" value="HPT"/>
    <property type="match status" value="1"/>
</dbReference>
<feature type="domain" description="PAS" evidence="19">
    <location>
        <begin position="749"/>
        <end position="806"/>
    </location>
</feature>